<dbReference type="PANTHER" id="PTHR47037">
    <property type="entry name" value="39S RIBOSOMAL PROTEIN L33, MITOCHONDRIAL"/>
    <property type="match status" value="1"/>
</dbReference>
<evidence type="ECO:0000256" key="5">
    <source>
        <dbReference type="ARBA" id="ARBA00023274"/>
    </source>
</evidence>
<accession>A0A482WYB0</accession>
<gene>
    <name evidence="8" type="ORF">LSTR_LSTR006093</name>
</gene>
<dbReference type="OrthoDB" id="275534at2759"/>
<evidence type="ECO:0000256" key="6">
    <source>
        <dbReference type="ARBA" id="ARBA00035275"/>
    </source>
</evidence>
<dbReference type="InterPro" id="IPR011332">
    <property type="entry name" value="Ribosomal_zn-bd"/>
</dbReference>
<proteinExistence type="inferred from homology"/>
<evidence type="ECO:0000256" key="1">
    <source>
        <dbReference type="ARBA" id="ARBA00004173"/>
    </source>
</evidence>
<dbReference type="Proteomes" id="UP000291343">
    <property type="component" value="Unassembled WGS sequence"/>
</dbReference>
<dbReference type="InterPro" id="IPR052008">
    <property type="entry name" value="Mitoribosomal_protein_bL33"/>
</dbReference>
<dbReference type="GO" id="GO:0005739">
    <property type="term" value="C:mitochondrion"/>
    <property type="evidence" value="ECO:0007669"/>
    <property type="project" value="UniProtKB-SubCell"/>
</dbReference>
<evidence type="ECO:0000313" key="8">
    <source>
        <dbReference type="EMBL" id="RZF38498.1"/>
    </source>
</evidence>
<dbReference type="PANTHER" id="PTHR47037:SF1">
    <property type="entry name" value="LARGE RIBOSOMAL SUBUNIT PROTEIN BL33M"/>
    <property type="match status" value="1"/>
</dbReference>
<evidence type="ECO:0000256" key="4">
    <source>
        <dbReference type="ARBA" id="ARBA00023128"/>
    </source>
</evidence>
<dbReference type="AlphaFoldDB" id="A0A482WYB0"/>
<keyword evidence="9" id="KW-1185">Reference proteome</keyword>
<dbReference type="EMBL" id="QKKF02022243">
    <property type="protein sequence ID" value="RZF38498.1"/>
    <property type="molecule type" value="Genomic_DNA"/>
</dbReference>
<evidence type="ECO:0000256" key="3">
    <source>
        <dbReference type="ARBA" id="ARBA00022980"/>
    </source>
</evidence>
<comment type="caution">
    <text evidence="8">The sequence shown here is derived from an EMBL/GenBank/DDBJ whole genome shotgun (WGS) entry which is preliminary data.</text>
</comment>
<comment type="subcellular location">
    <subcellularLocation>
        <location evidence="1">Mitochondrion</location>
    </subcellularLocation>
</comment>
<dbReference type="SMR" id="A0A482WYB0"/>
<keyword evidence="4" id="KW-0496">Mitochondrion</keyword>
<reference evidence="8 9" key="1">
    <citation type="journal article" date="2017" name="Gigascience">
        <title>Genome sequence of the small brown planthopper, Laodelphax striatellus.</title>
        <authorList>
            <person name="Zhu J."/>
            <person name="Jiang F."/>
            <person name="Wang X."/>
            <person name="Yang P."/>
            <person name="Bao Y."/>
            <person name="Zhao W."/>
            <person name="Wang W."/>
            <person name="Lu H."/>
            <person name="Wang Q."/>
            <person name="Cui N."/>
            <person name="Li J."/>
            <person name="Chen X."/>
            <person name="Luo L."/>
            <person name="Yu J."/>
            <person name="Kang L."/>
            <person name="Cui F."/>
        </authorList>
    </citation>
    <scope>NUCLEOTIDE SEQUENCE [LARGE SCALE GENOMIC DNA]</scope>
    <source>
        <strain evidence="8">Lst14</strain>
    </source>
</reference>
<name>A0A482WYB0_LAOST</name>
<dbReference type="FunCoup" id="A0A482WYB0">
    <property type="interactions" value="354"/>
</dbReference>
<dbReference type="GO" id="GO:0005840">
    <property type="term" value="C:ribosome"/>
    <property type="evidence" value="ECO:0007669"/>
    <property type="project" value="UniProtKB-KW"/>
</dbReference>
<organism evidence="8 9">
    <name type="scientific">Laodelphax striatellus</name>
    <name type="common">Small brown planthopper</name>
    <name type="synonym">Delphax striatella</name>
    <dbReference type="NCBI Taxonomy" id="195883"/>
    <lineage>
        <taxon>Eukaryota</taxon>
        <taxon>Metazoa</taxon>
        <taxon>Ecdysozoa</taxon>
        <taxon>Arthropoda</taxon>
        <taxon>Hexapoda</taxon>
        <taxon>Insecta</taxon>
        <taxon>Pterygota</taxon>
        <taxon>Neoptera</taxon>
        <taxon>Paraneoptera</taxon>
        <taxon>Hemiptera</taxon>
        <taxon>Auchenorrhyncha</taxon>
        <taxon>Fulgoroidea</taxon>
        <taxon>Delphacidae</taxon>
        <taxon>Criomorphinae</taxon>
        <taxon>Laodelphax</taxon>
    </lineage>
</organism>
<dbReference type="STRING" id="195883.A0A482WYB0"/>
<protein>
    <recommendedName>
        <fullName evidence="6">Large ribosomal subunit protein bL33m</fullName>
    </recommendedName>
    <alternativeName>
        <fullName evidence="7">39S ribosomal protein L33, mitochondrial</fullName>
    </alternativeName>
</protein>
<keyword evidence="3" id="KW-0689">Ribosomal protein</keyword>
<evidence type="ECO:0000256" key="7">
    <source>
        <dbReference type="ARBA" id="ARBA00035436"/>
    </source>
</evidence>
<dbReference type="Gene3D" id="2.20.28.120">
    <property type="entry name" value="Ribosomal protein L33"/>
    <property type="match status" value="1"/>
</dbReference>
<dbReference type="InterPro" id="IPR038584">
    <property type="entry name" value="Ribosomal_bL33_sf"/>
</dbReference>
<evidence type="ECO:0000313" key="9">
    <source>
        <dbReference type="Proteomes" id="UP000291343"/>
    </source>
</evidence>
<comment type="similarity">
    <text evidence="2">Belongs to the bacterial ribosomal protein bL33 family.</text>
</comment>
<keyword evidence="5" id="KW-0687">Ribonucleoprotein</keyword>
<dbReference type="InParanoid" id="A0A482WYB0"/>
<dbReference type="GO" id="GO:0006412">
    <property type="term" value="P:translation"/>
    <property type="evidence" value="ECO:0007669"/>
    <property type="project" value="InterPro"/>
</dbReference>
<evidence type="ECO:0000256" key="2">
    <source>
        <dbReference type="ARBA" id="ARBA00007596"/>
    </source>
</evidence>
<dbReference type="GO" id="GO:1990904">
    <property type="term" value="C:ribonucleoprotein complex"/>
    <property type="evidence" value="ECO:0007669"/>
    <property type="project" value="UniProtKB-KW"/>
</dbReference>
<sequence>MFLTNVLLAKKAKAKHILVLMESMVSGHKFLTARERLGDKLELLHYDPFINTTSVYKERKKVKSLSSSFVIDPKIQKMLGLDIDEEIKKLKP</sequence>
<dbReference type="SUPFAM" id="SSF57829">
    <property type="entry name" value="Zn-binding ribosomal proteins"/>
    <property type="match status" value="1"/>
</dbReference>